<evidence type="ECO:0000313" key="1">
    <source>
        <dbReference type="EMBL" id="PJZ70795.1"/>
    </source>
</evidence>
<dbReference type="GO" id="GO:0008168">
    <property type="term" value="F:methyltransferase activity"/>
    <property type="evidence" value="ECO:0007669"/>
    <property type="project" value="UniProtKB-KW"/>
</dbReference>
<dbReference type="EMBL" id="NPDZ01000003">
    <property type="protein sequence ID" value="PJZ74003.1"/>
    <property type="molecule type" value="Genomic_DNA"/>
</dbReference>
<keyword evidence="2" id="KW-0489">Methyltransferase</keyword>
<dbReference type="Gene3D" id="3.40.50.150">
    <property type="entry name" value="Vaccinia Virus protein VP39"/>
    <property type="match status" value="1"/>
</dbReference>
<dbReference type="CDD" id="cd02440">
    <property type="entry name" value="AdoMet_MTases"/>
    <property type="match status" value="1"/>
</dbReference>
<keyword evidence="2" id="KW-0808">Transferase</keyword>
<sequence>MNLLYTLLEKDIFPDEWIRWKIRSLLKMRLRHENKGSLEENQKHLIEYIRFLKNSPIATHTIDANEQHYEVPAEFFQLVMGKYMKYSSGYWPDPKIGLDESERLMLQLYCDRARLEDGMTVLDLGCGWGSLTLFIAEHYPKCKITAVSNSKSQKQFIDSEVKKRKLKNVQSITADVNTFRSNLKFDRILSVEMLEHMRNYEALFEKLSGMLKPKGLFFAHVFTHHKYAYSFEVEDETDWMAQHFFFGGQMPSHQLLLYFQKDLLLENQWIINGMNYARTSEAWLSNFHANKSKILEIFARTYGEDQKKKWFVYWKVFFMACAELWKFNQGEEWIISHYLFRKSKP</sequence>
<accession>A0A2M9ZPZ9</accession>
<keyword evidence="3" id="KW-1185">Reference proteome</keyword>
<name>A0A2M9ZPZ9_9LEPT</name>
<dbReference type="RefSeq" id="WP_100712801.1">
    <property type="nucleotide sequence ID" value="NZ_NPDY01000002.1"/>
</dbReference>
<evidence type="ECO:0000313" key="2">
    <source>
        <dbReference type="EMBL" id="PJZ74003.1"/>
    </source>
</evidence>
<proteinExistence type="predicted"/>
<comment type="caution">
    <text evidence="2">The sequence shown here is derived from an EMBL/GenBank/DDBJ whole genome shotgun (WGS) entry which is preliminary data.</text>
</comment>
<evidence type="ECO:0000313" key="3">
    <source>
        <dbReference type="Proteomes" id="UP000231962"/>
    </source>
</evidence>
<gene>
    <name evidence="1" type="ORF">CH360_04600</name>
    <name evidence="2" type="ORF">CH373_07740</name>
</gene>
<dbReference type="Proteomes" id="UP000231990">
    <property type="component" value="Unassembled WGS sequence"/>
</dbReference>
<dbReference type="PANTHER" id="PTHR43832:SF1">
    <property type="entry name" value="S-ADENOSYL-L-METHIONINE-DEPENDENT METHYLTRANSFERASES SUPERFAMILY PROTEIN"/>
    <property type="match status" value="1"/>
</dbReference>
<dbReference type="AlphaFoldDB" id="A0A2M9ZPZ9"/>
<reference evidence="3 4" key="1">
    <citation type="submission" date="2017-07" db="EMBL/GenBank/DDBJ databases">
        <title>Leptospira spp. isolated from tropical soils.</title>
        <authorList>
            <person name="Thibeaux R."/>
            <person name="Iraola G."/>
            <person name="Ferres I."/>
            <person name="Bierque E."/>
            <person name="Girault D."/>
            <person name="Soupe-Gilbert M.-E."/>
            <person name="Picardeau M."/>
            <person name="Goarant C."/>
        </authorList>
    </citation>
    <scope>NUCLEOTIDE SEQUENCE [LARGE SCALE GENOMIC DNA]</scope>
    <source>
        <strain evidence="2 4">FH1-B-B1</strain>
        <strain evidence="1 3">FH1-B-C1</strain>
    </source>
</reference>
<dbReference type="EMBL" id="NPDY01000002">
    <property type="protein sequence ID" value="PJZ70795.1"/>
    <property type="molecule type" value="Genomic_DNA"/>
</dbReference>
<evidence type="ECO:0000313" key="4">
    <source>
        <dbReference type="Proteomes" id="UP000231990"/>
    </source>
</evidence>
<dbReference type="OrthoDB" id="9782855at2"/>
<dbReference type="Pfam" id="PF02353">
    <property type="entry name" value="CMAS"/>
    <property type="match status" value="1"/>
</dbReference>
<dbReference type="GO" id="GO:0032259">
    <property type="term" value="P:methylation"/>
    <property type="evidence" value="ECO:0007669"/>
    <property type="project" value="UniProtKB-KW"/>
</dbReference>
<dbReference type="FunFam" id="3.40.50.150:FF:000554">
    <property type="entry name" value="Cation-transporting ATPase"/>
    <property type="match status" value="1"/>
</dbReference>
<dbReference type="InterPro" id="IPR029063">
    <property type="entry name" value="SAM-dependent_MTases_sf"/>
</dbReference>
<dbReference type="SUPFAM" id="SSF53335">
    <property type="entry name" value="S-adenosyl-L-methionine-dependent methyltransferases"/>
    <property type="match status" value="1"/>
</dbReference>
<organism evidence="2 4">
    <name type="scientific">Leptospira perolatii</name>
    <dbReference type="NCBI Taxonomy" id="2023191"/>
    <lineage>
        <taxon>Bacteria</taxon>
        <taxon>Pseudomonadati</taxon>
        <taxon>Spirochaetota</taxon>
        <taxon>Spirochaetia</taxon>
        <taxon>Leptospirales</taxon>
        <taxon>Leptospiraceae</taxon>
        <taxon>Leptospira</taxon>
    </lineage>
</organism>
<dbReference type="PANTHER" id="PTHR43832">
    <property type="match status" value="1"/>
</dbReference>
<dbReference type="Proteomes" id="UP000231962">
    <property type="component" value="Unassembled WGS sequence"/>
</dbReference>
<protein>
    <submittedName>
        <fullName evidence="2">SAM-dependent methyltransferase</fullName>
    </submittedName>
</protein>